<dbReference type="InterPro" id="IPR019488">
    <property type="entry name" value="Nucl_pore_RNA_shuttling_Mtr2"/>
</dbReference>
<sequence>MNQGSGNQSSILQTFVKKVLAHLDENNPQALNGFLTLFNGSGNCKIIMNATPIAQPMMFLQMWQEQVVQSQHNLTSMDYHIIPGSGSIICNIGCKVRFDESGRDKRGQDAIVTNTGMPNTNVNARPVWGSYHGVSIQVIVDDRVLRNDLNGVISGFNYNMVYKPEDSLISIQ</sequence>
<dbReference type="AlphaFoldDB" id="A7TNR6"/>
<dbReference type="KEGG" id="vpo:Kpol_1001p29"/>
<dbReference type="GO" id="GO:0016973">
    <property type="term" value="P:poly(A)+ mRNA export from nucleus"/>
    <property type="evidence" value="ECO:0007669"/>
    <property type="project" value="EnsemblFungi"/>
</dbReference>
<organism evidence="2">
    <name type="scientific">Vanderwaltozyma polyspora (strain ATCC 22028 / DSM 70294 / BCRC 21397 / CBS 2163 / NBRC 10782 / NRRL Y-8283 / UCD 57-17)</name>
    <name type="common">Kluyveromyces polysporus</name>
    <dbReference type="NCBI Taxonomy" id="436907"/>
    <lineage>
        <taxon>Eukaryota</taxon>
        <taxon>Fungi</taxon>
        <taxon>Dikarya</taxon>
        <taxon>Ascomycota</taxon>
        <taxon>Saccharomycotina</taxon>
        <taxon>Saccharomycetes</taxon>
        <taxon>Saccharomycetales</taxon>
        <taxon>Saccharomycetaceae</taxon>
        <taxon>Vanderwaltozyma</taxon>
    </lineage>
</organism>
<evidence type="ECO:0008006" key="3">
    <source>
        <dbReference type="Google" id="ProtNLM"/>
    </source>
</evidence>
<accession>A7TNR6</accession>
<dbReference type="GO" id="GO:0000055">
    <property type="term" value="P:ribosomal large subunit export from nucleus"/>
    <property type="evidence" value="ECO:0007669"/>
    <property type="project" value="EnsemblFungi"/>
</dbReference>
<dbReference type="InParanoid" id="A7TNR6"/>
<dbReference type="Pfam" id="PF10429">
    <property type="entry name" value="Mtr2"/>
    <property type="match status" value="1"/>
</dbReference>
<dbReference type="eggNOG" id="ENOG502RZK7">
    <property type="taxonomic scope" value="Eukaryota"/>
</dbReference>
<dbReference type="Gene3D" id="3.10.450.50">
    <property type="match status" value="1"/>
</dbReference>
<keyword evidence="2" id="KW-1185">Reference proteome</keyword>
<gene>
    <name evidence="1" type="ORF">Kpol_1001p29</name>
</gene>
<dbReference type="GO" id="GO:0042272">
    <property type="term" value="C:nuclear RNA export factor complex"/>
    <property type="evidence" value="ECO:0007669"/>
    <property type="project" value="EnsemblFungi"/>
</dbReference>
<dbReference type="OMA" id="FDCHLIP"/>
<dbReference type="HOGENOM" id="CLU_128326_0_0_1"/>
<dbReference type="GO" id="GO:0006409">
    <property type="term" value="P:tRNA export from nucleus"/>
    <property type="evidence" value="ECO:0007669"/>
    <property type="project" value="EnsemblFungi"/>
</dbReference>
<dbReference type="GO" id="GO:0000056">
    <property type="term" value="P:ribosomal small subunit export from nucleus"/>
    <property type="evidence" value="ECO:0007669"/>
    <property type="project" value="EnsemblFungi"/>
</dbReference>
<dbReference type="FunCoup" id="A7TNR6">
    <property type="interactions" value="189"/>
</dbReference>
<dbReference type="SUPFAM" id="SSF54427">
    <property type="entry name" value="NTF2-like"/>
    <property type="match status" value="1"/>
</dbReference>
<dbReference type="InterPro" id="IPR032710">
    <property type="entry name" value="NTF2-like_dom_sf"/>
</dbReference>
<protein>
    <recommendedName>
        <fullName evidence="3">mRNA transport regulator MTR2</fullName>
    </recommendedName>
</protein>
<dbReference type="GeneID" id="5544249"/>
<dbReference type="GO" id="GO:0008033">
    <property type="term" value="P:tRNA processing"/>
    <property type="evidence" value="ECO:0007669"/>
    <property type="project" value="EnsemblFungi"/>
</dbReference>
<name>A7TNR6_VANPO</name>
<dbReference type="Proteomes" id="UP000000267">
    <property type="component" value="Unassembled WGS sequence"/>
</dbReference>
<dbReference type="STRING" id="436907.A7TNR6"/>
<dbReference type="RefSeq" id="XP_001643975.1">
    <property type="nucleotide sequence ID" value="XM_001643925.1"/>
</dbReference>
<proteinExistence type="predicted"/>
<dbReference type="PhylomeDB" id="A7TNR6"/>
<evidence type="ECO:0000313" key="1">
    <source>
        <dbReference type="EMBL" id="EDO16117.1"/>
    </source>
</evidence>
<reference evidence="1 2" key="1">
    <citation type="journal article" date="2007" name="Proc. Natl. Acad. Sci. U.S.A.">
        <title>Independent sorting-out of thousands of duplicated gene pairs in two yeast species descended from a whole-genome duplication.</title>
        <authorList>
            <person name="Scannell D.R."/>
            <person name="Frank A.C."/>
            <person name="Conant G.C."/>
            <person name="Byrne K.P."/>
            <person name="Woolfit M."/>
            <person name="Wolfe K.H."/>
        </authorList>
    </citation>
    <scope>NUCLEOTIDE SEQUENCE [LARGE SCALE GENOMIC DNA]</scope>
    <source>
        <strain evidence="2">ATCC 22028 / DSM 70294 / BCRC 21397 / CBS 2163 / NBRC 10782 / NRRL Y-8283 / UCD 57-17</strain>
    </source>
</reference>
<dbReference type="OrthoDB" id="25408at2759"/>
<evidence type="ECO:0000313" key="2">
    <source>
        <dbReference type="Proteomes" id="UP000000267"/>
    </source>
</evidence>
<dbReference type="EMBL" id="DS480433">
    <property type="protein sequence ID" value="EDO16117.1"/>
    <property type="molecule type" value="Genomic_DNA"/>
</dbReference>